<proteinExistence type="inferred from homology"/>
<dbReference type="STRING" id="571932.SAMN05421743_11383"/>
<evidence type="ECO:0000313" key="6">
    <source>
        <dbReference type="Proteomes" id="UP000198584"/>
    </source>
</evidence>
<dbReference type="InterPro" id="IPR005648">
    <property type="entry name" value="FlgD"/>
</dbReference>
<feature type="compositionally biased region" description="Polar residues" evidence="3">
    <location>
        <begin position="9"/>
        <end position="22"/>
    </location>
</feature>
<name>A0A1H4G2K5_9BACI</name>
<dbReference type="Pfam" id="PF13861">
    <property type="entry name" value="FLgD_tudor"/>
    <property type="match status" value="1"/>
</dbReference>
<dbReference type="InterPro" id="IPR025963">
    <property type="entry name" value="FLgD_Tudor"/>
</dbReference>
<feature type="region of interest" description="Disordered" evidence="3">
    <location>
        <begin position="1"/>
        <end position="23"/>
    </location>
</feature>
<feature type="domain" description="FlgD Tudor-like" evidence="4">
    <location>
        <begin position="83"/>
        <end position="138"/>
    </location>
</feature>
<keyword evidence="2" id="KW-1005">Bacterial flagellum biogenesis</keyword>
<evidence type="ECO:0000259" key="4">
    <source>
        <dbReference type="Pfam" id="PF13861"/>
    </source>
</evidence>
<keyword evidence="5" id="KW-0969">Cilium</keyword>
<dbReference type="EMBL" id="FNQR01000013">
    <property type="protein sequence ID" value="SEB03270.1"/>
    <property type="molecule type" value="Genomic_DNA"/>
</dbReference>
<dbReference type="GO" id="GO:0044781">
    <property type="term" value="P:bacterial-type flagellum organization"/>
    <property type="evidence" value="ECO:0007669"/>
    <property type="project" value="UniProtKB-KW"/>
</dbReference>
<evidence type="ECO:0000256" key="3">
    <source>
        <dbReference type="SAM" id="MobiDB-lite"/>
    </source>
</evidence>
<reference evidence="5 6" key="1">
    <citation type="submission" date="2016-10" db="EMBL/GenBank/DDBJ databases">
        <authorList>
            <person name="de Groot N.N."/>
        </authorList>
    </citation>
    <scope>NUCLEOTIDE SEQUENCE [LARGE SCALE GENOMIC DNA]</scope>
    <source>
        <strain evidence="5 6">CCM7597</strain>
    </source>
</reference>
<evidence type="ECO:0000256" key="2">
    <source>
        <dbReference type="ARBA" id="ARBA00022795"/>
    </source>
</evidence>
<dbReference type="NCBIfam" id="NF007197">
    <property type="entry name" value="PRK09618.1"/>
    <property type="match status" value="1"/>
</dbReference>
<organism evidence="5 6">
    <name type="scientific">Thalassobacillus cyri</name>
    <dbReference type="NCBI Taxonomy" id="571932"/>
    <lineage>
        <taxon>Bacteria</taxon>
        <taxon>Bacillati</taxon>
        <taxon>Bacillota</taxon>
        <taxon>Bacilli</taxon>
        <taxon>Bacillales</taxon>
        <taxon>Bacillaceae</taxon>
        <taxon>Thalassobacillus</taxon>
    </lineage>
</organism>
<dbReference type="AlphaFoldDB" id="A0A1H4G2K5"/>
<dbReference type="RefSeq" id="WP_093045809.1">
    <property type="nucleotide sequence ID" value="NZ_FNQR01000013.1"/>
</dbReference>
<dbReference type="Proteomes" id="UP000198584">
    <property type="component" value="Unassembled WGS sequence"/>
</dbReference>
<keyword evidence="5" id="KW-0966">Cell projection</keyword>
<comment type="similarity">
    <text evidence="1">Belongs to the FlgD family.</text>
</comment>
<accession>A0A1H4G2K5</accession>
<evidence type="ECO:0000313" key="5">
    <source>
        <dbReference type="EMBL" id="SEB03270.1"/>
    </source>
</evidence>
<dbReference type="OrthoDB" id="280334at2"/>
<sequence length="147" mass="16346">MTKVDASLYLNQQPSRGSTNSTLDKDDFMKILMTQLQTQDPMNPMEDKEFISQMASFSSLEQMMNMSKAMEKMTESQSFAPVVQYSSLIGKEVTYPIDEAENGDGSRQENAVVTAVSQKNGEVLLELKNGKTVDVQSISRVSDLTTE</sequence>
<keyword evidence="6" id="KW-1185">Reference proteome</keyword>
<protein>
    <submittedName>
        <fullName evidence="5">Flagellar basal-body rod modification protein FlgD</fullName>
    </submittedName>
</protein>
<keyword evidence="5" id="KW-0282">Flagellum</keyword>
<dbReference type="Pfam" id="PF03963">
    <property type="entry name" value="FlgD"/>
    <property type="match status" value="1"/>
</dbReference>
<evidence type="ECO:0000256" key="1">
    <source>
        <dbReference type="ARBA" id="ARBA00010577"/>
    </source>
</evidence>
<gene>
    <name evidence="5" type="ORF">SAMN05421743_11383</name>
</gene>